<dbReference type="InterPro" id="IPR011992">
    <property type="entry name" value="EF-hand-dom_pair"/>
</dbReference>
<dbReference type="SUPFAM" id="SSF47473">
    <property type="entry name" value="EF-hand"/>
    <property type="match status" value="1"/>
</dbReference>
<dbReference type="EMBL" id="CACVKT020000576">
    <property type="protein sequence ID" value="CAC5361030.1"/>
    <property type="molecule type" value="Genomic_DNA"/>
</dbReference>
<sequence length="160" mass="18521">MLTKKVSNLCSVVSDATETIIKPKRKPKPKKQKKESDEWKPLSMDKLENRLTMKDLNKLQRGFMTGGDGTQEGKLILDREQFCDALSILLDKGTKEEYGELFDKIDVAREGTVDWDKLASHMLLEFTERDDKVKSTQVPQWKDLKTFQSPHKDIIRGFLY</sequence>
<proteinExistence type="predicted"/>
<evidence type="ECO:0008006" key="5">
    <source>
        <dbReference type="Google" id="ProtNLM"/>
    </source>
</evidence>
<dbReference type="AlphaFoldDB" id="A0A6J8A4M1"/>
<evidence type="ECO:0000256" key="1">
    <source>
        <dbReference type="ARBA" id="ARBA00022737"/>
    </source>
</evidence>
<name>A0A6J8A4M1_MYTCO</name>
<evidence type="ECO:0000313" key="3">
    <source>
        <dbReference type="EMBL" id="CAC5361030.1"/>
    </source>
</evidence>
<dbReference type="InterPro" id="IPR051242">
    <property type="entry name" value="WD-EF-hand_domain"/>
</dbReference>
<dbReference type="Proteomes" id="UP000507470">
    <property type="component" value="Unassembled WGS sequence"/>
</dbReference>
<dbReference type="PANTHER" id="PTHR44324:SF1">
    <property type="entry name" value="WD REPEAT-CONTAINING PROTEIN 49"/>
    <property type="match status" value="1"/>
</dbReference>
<dbReference type="OrthoDB" id="10251381at2759"/>
<reference evidence="3 4" key="1">
    <citation type="submission" date="2020-06" db="EMBL/GenBank/DDBJ databases">
        <authorList>
            <person name="Li R."/>
            <person name="Bekaert M."/>
        </authorList>
    </citation>
    <scope>NUCLEOTIDE SEQUENCE [LARGE SCALE GENOMIC DNA]</scope>
    <source>
        <strain evidence="4">wild</strain>
    </source>
</reference>
<feature type="compositionally biased region" description="Basic residues" evidence="2">
    <location>
        <begin position="22"/>
        <end position="33"/>
    </location>
</feature>
<organism evidence="3 4">
    <name type="scientific">Mytilus coruscus</name>
    <name type="common">Sea mussel</name>
    <dbReference type="NCBI Taxonomy" id="42192"/>
    <lineage>
        <taxon>Eukaryota</taxon>
        <taxon>Metazoa</taxon>
        <taxon>Spiralia</taxon>
        <taxon>Lophotrochozoa</taxon>
        <taxon>Mollusca</taxon>
        <taxon>Bivalvia</taxon>
        <taxon>Autobranchia</taxon>
        <taxon>Pteriomorphia</taxon>
        <taxon>Mytilida</taxon>
        <taxon>Mytiloidea</taxon>
        <taxon>Mytilidae</taxon>
        <taxon>Mytilinae</taxon>
        <taxon>Mytilus</taxon>
    </lineage>
</organism>
<keyword evidence="4" id="KW-1185">Reference proteome</keyword>
<dbReference type="Gene3D" id="1.10.238.10">
    <property type="entry name" value="EF-hand"/>
    <property type="match status" value="1"/>
</dbReference>
<evidence type="ECO:0000256" key="2">
    <source>
        <dbReference type="SAM" id="MobiDB-lite"/>
    </source>
</evidence>
<gene>
    <name evidence="3" type="ORF">MCOR_3302</name>
</gene>
<accession>A0A6J8A4M1</accession>
<dbReference type="PANTHER" id="PTHR44324">
    <property type="entry name" value="WD40 REPEAT DOMAIN 95"/>
    <property type="match status" value="1"/>
</dbReference>
<keyword evidence="1" id="KW-0677">Repeat</keyword>
<evidence type="ECO:0000313" key="4">
    <source>
        <dbReference type="Proteomes" id="UP000507470"/>
    </source>
</evidence>
<protein>
    <recommendedName>
        <fullName evidence="5">EF-hand domain-containing protein</fullName>
    </recommendedName>
</protein>
<feature type="region of interest" description="Disordered" evidence="2">
    <location>
        <begin position="20"/>
        <end position="41"/>
    </location>
</feature>